<proteinExistence type="predicted"/>
<reference evidence="3 4" key="1">
    <citation type="submission" date="2021-05" db="EMBL/GenBank/DDBJ databases">
        <authorList>
            <person name="Zhang Z.D."/>
            <person name="Osman G."/>
        </authorList>
    </citation>
    <scope>NUCLEOTIDE SEQUENCE [LARGE SCALE GENOMIC DNA]</scope>
    <source>
        <strain evidence="3 4">KCTC 32217</strain>
    </source>
</reference>
<evidence type="ECO:0000313" key="4">
    <source>
        <dbReference type="Proteomes" id="UP001319104"/>
    </source>
</evidence>
<evidence type="ECO:0000313" key="3">
    <source>
        <dbReference type="EMBL" id="MBS9523545.1"/>
    </source>
</evidence>
<dbReference type="Proteomes" id="UP001319104">
    <property type="component" value="Unassembled WGS sequence"/>
</dbReference>
<feature type="compositionally biased region" description="Low complexity" evidence="1">
    <location>
        <begin position="982"/>
        <end position="993"/>
    </location>
</feature>
<feature type="compositionally biased region" description="Basic and acidic residues" evidence="1">
    <location>
        <begin position="954"/>
        <end position="981"/>
    </location>
</feature>
<dbReference type="GO" id="GO:0090313">
    <property type="term" value="P:regulation of protein targeting to membrane"/>
    <property type="evidence" value="ECO:0007669"/>
    <property type="project" value="TreeGrafter"/>
</dbReference>
<protein>
    <recommendedName>
        <fullName evidence="5">AsmA family protein</fullName>
    </recommendedName>
</protein>
<keyword evidence="2" id="KW-0812">Transmembrane</keyword>
<feature type="region of interest" description="Disordered" evidence="1">
    <location>
        <begin position="954"/>
        <end position="1007"/>
    </location>
</feature>
<accession>A0AAP2CJ60</accession>
<keyword evidence="2" id="KW-0472">Membrane</keyword>
<feature type="compositionally biased region" description="Basic and acidic residues" evidence="1">
    <location>
        <begin position="997"/>
        <end position="1007"/>
    </location>
</feature>
<keyword evidence="2" id="KW-1133">Transmembrane helix</keyword>
<dbReference type="PANTHER" id="PTHR30441">
    <property type="entry name" value="DUF748 DOMAIN-CONTAINING PROTEIN"/>
    <property type="match status" value="1"/>
</dbReference>
<name>A0AAP2CJ60_9BACT</name>
<dbReference type="CDD" id="cd06503">
    <property type="entry name" value="ATP-synt_Fo_b"/>
    <property type="match status" value="1"/>
</dbReference>
<dbReference type="EMBL" id="JAHCMY010000002">
    <property type="protein sequence ID" value="MBS9523545.1"/>
    <property type="molecule type" value="Genomic_DNA"/>
</dbReference>
<keyword evidence="4" id="KW-1185">Reference proteome</keyword>
<feature type="transmembrane region" description="Helical" evidence="2">
    <location>
        <begin position="5"/>
        <end position="26"/>
    </location>
</feature>
<organism evidence="3 4">
    <name type="scientific">Litoribacter ruber</name>
    <dbReference type="NCBI Taxonomy" id="702568"/>
    <lineage>
        <taxon>Bacteria</taxon>
        <taxon>Pseudomonadati</taxon>
        <taxon>Bacteroidota</taxon>
        <taxon>Cytophagia</taxon>
        <taxon>Cytophagales</taxon>
        <taxon>Cyclobacteriaceae</taxon>
        <taxon>Litoribacter</taxon>
    </lineage>
</organism>
<dbReference type="RefSeq" id="WP_213944432.1">
    <property type="nucleotide sequence ID" value="NZ_JAHCMY010000002.1"/>
</dbReference>
<sequence length="1007" mass="111918">MKKALIITGSIFLFIILVLIAIPFFFKDKILARIDQEIAASVNAQVYYDYDKVSLSLLRRFPNVSATIREFGIRGNEPFENDTLMHLNSLQVDVNLRSVLFDDYPELSGIHLLGGSMYIKVLEDGRANYDIAVDTGDEATAEPSEFRMGINLIEVKDLNFVYDDREMDFFMALANVDMDGEGDFTLDVYDLYADARADIVRVDYEGVNYLQHKRFKGDTKINVDMNQMRFAFSDGDFRLNDFNFDMTGWLAMPTDAIEMDLAFGGKDNSFRSILSLVPGIYNENFQGLQTSGTMDFAGFVRGVYDEQNMPSFEMSLKVEDGMFQYPDLPRPVSDVNMEMLVRNSTSDVDNTQVQIPVFRMNFGQNPVSGRLAVDNLRTYDMDGQLKGSLNLEELTSIFPIEGTELRGTLSVDATAKGRYDSATNRIPAINATMNLRNGFVRNAEYPAPIENLQVHTSIVNNTGNMDDLQVDISQFGFDLEGESISGNMKVSHLKQLNWDGSLHGTVDLGKMMAIFPMENVIMEGKIRADIDTKGRYVDVEAGRYDRVDTRGDVEIMNLYYTDLDLPQGVRIKNAQADFSPNSINLRNFDARLGQSPVTASGSLSNYIAYAMSQDQVLKGQLDIKSPKFDVNEWMTGDDETQDTASLSVIELPRNIDFAMTVAVDEVLYDNLVLQNARGRMALRDGVLSLQDVATQTLGGQVTFNGTYDSRDIKAPSFDMNFKVDAVSIQEAFASLNTVQAFAPIAQNVKGNFNTNFALSGDLGPNMMPVLSSLDGSGLIKIIQAAVEDSRLIQGITSLTQLRDTQSINFRDVVLSTKIEDGRLLVSPFTVRLWDYETSIEGSTGFDGTINYLLNMKVPAGRFGGQVNNLLSTISGAGAGAESTIIPVAINLGGSYQNPRFNLAGGNSIENLLTQAVRSRVDAERGRVEDQIQQVQADVVEQYRAKEDSLKNELKQKADMARDSVRREADRQVEEAKNKAANEARNLLRRGLGNFAPTKKDTSDRSNP</sequence>
<gene>
    <name evidence="3" type="ORF">KI659_05870</name>
</gene>
<dbReference type="AlphaFoldDB" id="A0AAP2CJ60"/>
<evidence type="ECO:0000256" key="1">
    <source>
        <dbReference type="SAM" id="MobiDB-lite"/>
    </source>
</evidence>
<dbReference type="InterPro" id="IPR052894">
    <property type="entry name" value="AsmA-related"/>
</dbReference>
<comment type="caution">
    <text evidence="3">The sequence shown here is derived from an EMBL/GenBank/DDBJ whole genome shotgun (WGS) entry which is preliminary data.</text>
</comment>
<dbReference type="GO" id="GO:0005886">
    <property type="term" value="C:plasma membrane"/>
    <property type="evidence" value="ECO:0007669"/>
    <property type="project" value="TreeGrafter"/>
</dbReference>
<evidence type="ECO:0000256" key="2">
    <source>
        <dbReference type="SAM" id="Phobius"/>
    </source>
</evidence>
<dbReference type="PANTHER" id="PTHR30441:SF8">
    <property type="entry name" value="DUF748 DOMAIN-CONTAINING PROTEIN"/>
    <property type="match status" value="1"/>
</dbReference>
<evidence type="ECO:0008006" key="5">
    <source>
        <dbReference type="Google" id="ProtNLM"/>
    </source>
</evidence>